<dbReference type="EMBL" id="KZ772794">
    <property type="protein sequence ID" value="PTQ30596.1"/>
    <property type="molecule type" value="Genomic_DNA"/>
</dbReference>
<evidence type="ECO:0000256" key="1">
    <source>
        <dbReference type="SAM" id="MobiDB-lite"/>
    </source>
</evidence>
<reference evidence="3" key="1">
    <citation type="journal article" date="2017" name="Cell">
        <title>Insights into land plant evolution garnered from the Marchantia polymorpha genome.</title>
        <authorList>
            <person name="Bowman J.L."/>
            <person name="Kohchi T."/>
            <person name="Yamato K.T."/>
            <person name="Jenkins J."/>
            <person name="Shu S."/>
            <person name="Ishizaki K."/>
            <person name="Yamaoka S."/>
            <person name="Nishihama R."/>
            <person name="Nakamura Y."/>
            <person name="Berger F."/>
            <person name="Adam C."/>
            <person name="Aki S.S."/>
            <person name="Althoff F."/>
            <person name="Araki T."/>
            <person name="Arteaga-Vazquez M.A."/>
            <person name="Balasubrmanian S."/>
            <person name="Barry K."/>
            <person name="Bauer D."/>
            <person name="Boehm C.R."/>
            <person name="Briginshaw L."/>
            <person name="Caballero-Perez J."/>
            <person name="Catarino B."/>
            <person name="Chen F."/>
            <person name="Chiyoda S."/>
            <person name="Chovatia M."/>
            <person name="Davies K.M."/>
            <person name="Delmans M."/>
            <person name="Demura T."/>
            <person name="Dierschke T."/>
            <person name="Dolan L."/>
            <person name="Dorantes-Acosta A.E."/>
            <person name="Eklund D.M."/>
            <person name="Florent S.N."/>
            <person name="Flores-Sandoval E."/>
            <person name="Fujiyama A."/>
            <person name="Fukuzawa H."/>
            <person name="Galik B."/>
            <person name="Grimanelli D."/>
            <person name="Grimwood J."/>
            <person name="Grossniklaus U."/>
            <person name="Hamada T."/>
            <person name="Haseloff J."/>
            <person name="Hetherington A.J."/>
            <person name="Higo A."/>
            <person name="Hirakawa Y."/>
            <person name="Hundley H.N."/>
            <person name="Ikeda Y."/>
            <person name="Inoue K."/>
            <person name="Inoue S.I."/>
            <person name="Ishida S."/>
            <person name="Jia Q."/>
            <person name="Kakita M."/>
            <person name="Kanazawa T."/>
            <person name="Kawai Y."/>
            <person name="Kawashima T."/>
            <person name="Kennedy M."/>
            <person name="Kinose K."/>
            <person name="Kinoshita T."/>
            <person name="Kohara Y."/>
            <person name="Koide E."/>
            <person name="Komatsu K."/>
            <person name="Kopischke S."/>
            <person name="Kubo M."/>
            <person name="Kyozuka J."/>
            <person name="Lagercrantz U."/>
            <person name="Lin S.S."/>
            <person name="Lindquist E."/>
            <person name="Lipzen A.M."/>
            <person name="Lu C.W."/>
            <person name="De Luna E."/>
            <person name="Martienssen R.A."/>
            <person name="Minamino N."/>
            <person name="Mizutani M."/>
            <person name="Mizutani M."/>
            <person name="Mochizuki N."/>
            <person name="Monte I."/>
            <person name="Mosher R."/>
            <person name="Nagasaki H."/>
            <person name="Nakagami H."/>
            <person name="Naramoto S."/>
            <person name="Nishitani K."/>
            <person name="Ohtani M."/>
            <person name="Okamoto T."/>
            <person name="Okumura M."/>
            <person name="Phillips J."/>
            <person name="Pollak B."/>
            <person name="Reinders A."/>
            <person name="Rovekamp M."/>
            <person name="Sano R."/>
            <person name="Sawa S."/>
            <person name="Schmid M.W."/>
            <person name="Shirakawa M."/>
            <person name="Solano R."/>
            <person name="Spunde A."/>
            <person name="Suetsugu N."/>
            <person name="Sugano S."/>
            <person name="Sugiyama A."/>
            <person name="Sun R."/>
            <person name="Suzuki Y."/>
            <person name="Takenaka M."/>
            <person name="Takezawa D."/>
            <person name="Tomogane H."/>
            <person name="Tsuzuki M."/>
            <person name="Ueda T."/>
            <person name="Umeda M."/>
            <person name="Ward J.M."/>
            <person name="Watanabe Y."/>
            <person name="Yazaki K."/>
            <person name="Yokoyama R."/>
            <person name="Yoshitake Y."/>
            <person name="Yotsui I."/>
            <person name="Zachgo S."/>
            <person name="Schmutz J."/>
        </authorList>
    </citation>
    <scope>NUCLEOTIDE SEQUENCE [LARGE SCALE GENOMIC DNA]</scope>
    <source>
        <strain evidence="3">Tak-1</strain>
    </source>
</reference>
<gene>
    <name evidence="2" type="ORF">MARPO_0122s0027</name>
</gene>
<proteinExistence type="predicted"/>
<dbReference type="Proteomes" id="UP000244005">
    <property type="component" value="Unassembled WGS sequence"/>
</dbReference>
<keyword evidence="3" id="KW-1185">Reference proteome</keyword>
<sequence>MHQPGKRMTPADEEGRAKHDVRDPSNPKTFRSGLHGNFRIGLLLHVLKALNSRPGRVCYFVYPFADCTTETLGRKLERIVALLASQPRLLWDLKCDGGNQCELVRVGDKDGPLATPATVNARRVSATFRCSVEPFRLRSSKDSESMSFR</sequence>
<dbReference type="Gramene" id="Mp2g16370.1">
    <property type="protein sequence ID" value="Mp2g16370.1.cds"/>
    <property type="gene ID" value="Mp2g16370"/>
</dbReference>
<protein>
    <submittedName>
        <fullName evidence="2">Uncharacterized protein</fullName>
    </submittedName>
</protein>
<organism evidence="2 3">
    <name type="scientific">Marchantia polymorpha</name>
    <name type="common">Common liverwort</name>
    <name type="synonym">Marchantia aquatica</name>
    <dbReference type="NCBI Taxonomy" id="3197"/>
    <lineage>
        <taxon>Eukaryota</taxon>
        <taxon>Viridiplantae</taxon>
        <taxon>Streptophyta</taxon>
        <taxon>Embryophyta</taxon>
        <taxon>Marchantiophyta</taxon>
        <taxon>Marchantiopsida</taxon>
        <taxon>Marchantiidae</taxon>
        <taxon>Marchantiales</taxon>
        <taxon>Marchantiaceae</taxon>
        <taxon>Marchantia</taxon>
    </lineage>
</organism>
<dbReference type="AlphaFoldDB" id="A0A2R6W9R7"/>
<feature type="region of interest" description="Disordered" evidence="1">
    <location>
        <begin position="1"/>
        <end position="30"/>
    </location>
</feature>
<evidence type="ECO:0000313" key="2">
    <source>
        <dbReference type="EMBL" id="PTQ30596.1"/>
    </source>
</evidence>
<name>A0A2R6W9R7_MARPO</name>
<accession>A0A2R6W9R7</accession>
<feature type="compositionally biased region" description="Basic and acidic residues" evidence="1">
    <location>
        <begin position="9"/>
        <end position="25"/>
    </location>
</feature>
<evidence type="ECO:0000313" key="3">
    <source>
        <dbReference type="Proteomes" id="UP000244005"/>
    </source>
</evidence>